<reference evidence="1 2" key="1">
    <citation type="submission" date="2024-09" db="EMBL/GenBank/DDBJ databases">
        <authorList>
            <person name="Sun Q."/>
            <person name="Mori K."/>
        </authorList>
    </citation>
    <scope>NUCLEOTIDE SEQUENCE [LARGE SCALE GENOMIC DNA]</scope>
    <source>
        <strain evidence="1 2">CGMCC 1.9126</strain>
    </source>
</reference>
<name>A0ABV6KX95_9BACI</name>
<comment type="caution">
    <text evidence="1">The sequence shown here is derived from an EMBL/GenBank/DDBJ whole genome shotgun (WGS) entry which is preliminary data.</text>
</comment>
<proteinExistence type="predicted"/>
<dbReference type="RefSeq" id="WP_160546138.1">
    <property type="nucleotide sequence ID" value="NZ_JBHLUU010000107.1"/>
</dbReference>
<accession>A0ABV6KX95</accession>
<evidence type="ECO:0000313" key="1">
    <source>
        <dbReference type="EMBL" id="MFC0476581.1"/>
    </source>
</evidence>
<evidence type="ECO:0000313" key="2">
    <source>
        <dbReference type="Proteomes" id="UP001589738"/>
    </source>
</evidence>
<sequence length="141" mass="16548">MLKHVWKSYRMIQELLKEFPVSHTPIEQQMTPLLNGANTVLFSTLSTLQQFPLAKKQLKYSLSAIYHNVEELDRLMRSWVRASTWMDSADSDEIERRKQLLYQLNDQLKQMVPYIEDLYGIEESHTIVPALYRSKKGLMSG</sequence>
<dbReference type="EMBL" id="JBHLUU010000107">
    <property type="protein sequence ID" value="MFC0476581.1"/>
    <property type="molecule type" value="Genomic_DNA"/>
</dbReference>
<gene>
    <name evidence="1" type="ORF">ACFFHF_15340</name>
</gene>
<keyword evidence="2" id="KW-1185">Reference proteome</keyword>
<protein>
    <submittedName>
        <fullName evidence="1">Uncharacterized protein</fullName>
    </submittedName>
</protein>
<dbReference type="Proteomes" id="UP001589738">
    <property type="component" value="Unassembled WGS sequence"/>
</dbReference>
<organism evidence="1 2">
    <name type="scientific">Robertmurraya beringensis</name>
    <dbReference type="NCBI Taxonomy" id="641660"/>
    <lineage>
        <taxon>Bacteria</taxon>
        <taxon>Bacillati</taxon>
        <taxon>Bacillota</taxon>
        <taxon>Bacilli</taxon>
        <taxon>Bacillales</taxon>
        <taxon>Bacillaceae</taxon>
        <taxon>Robertmurraya</taxon>
    </lineage>
</organism>